<evidence type="ECO:0000259" key="5">
    <source>
        <dbReference type="Pfam" id="PF17851"/>
    </source>
</evidence>
<dbReference type="Pfam" id="PF04616">
    <property type="entry name" value="Glyco_hydro_43"/>
    <property type="match status" value="1"/>
</dbReference>
<protein>
    <submittedName>
        <fullName evidence="6">Glycoside hydrolase family 43 protein</fullName>
    </submittedName>
</protein>
<dbReference type="InterPro" id="IPR006710">
    <property type="entry name" value="Glyco_hydro_43"/>
</dbReference>
<evidence type="ECO:0000313" key="7">
    <source>
        <dbReference type="Proteomes" id="UP001301442"/>
    </source>
</evidence>
<organism evidence="6 7">
    <name type="scientific">Thalassotalea fonticola</name>
    <dbReference type="NCBI Taxonomy" id="3065649"/>
    <lineage>
        <taxon>Bacteria</taxon>
        <taxon>Pseudomonadati</taxon>
        <taxon>Pseudomonadota</taxon>
        <taxon>Gammaproteobacteria</taxon>
        <taxon>Alteromonadales</taxon>
        <taxon>Colwelliaceae</taxon>
        <taxon>Thalassotalea</taxon>
    </lineage>
</organism>
<evidence type="ECO:0000313" key="6">
    <source>
        <dbReference type="EMBL" id="WOH36148.1"/>
    </source>
</evidence>
<keyword evidence="3 4" id="KW-0326">Glycosidase</keyword>
<dbReference type="EMBL" id="CP136600">
    <property type="protein sequence ID" value="WOH36148.1"/>
    <property type="molecule type" value="Genomic_DNA"/>
</dbReference>
<dbReference type="Proteomes" id="UP001301442">
    <property type="component" value="Chromosome"/>
</dbReference>
<dbReference type="InterPro" id="IPR023296">
    <property type="entry name" value="Glyco_hydro_beta-prop_sf"/>
</dbReference>
<proteinExistence type="inferred from homology"/>
<keyword evidence="2 4" id="KW-0378">Hydrolase</keyword>
<name>A0ABZ0GLA0_9GAMM</name>
<reference evidence="6 7" key="1">
    <citation type="submission" date="2023-09" db="EMBL/GenBank/DDBJ databases">
        <authorList>
            <person name="Qi X."/>
        </authorList>
    </citation>
    <scope>NUCLEOTIDE SEQUENCE [LARGE SCALE GENOMIC DNA]</scope>
    <source>
        <strain evidence="6 7">S1-1</strain>
    </source>
</reference>
<keyword evidence="7" id="KW-1185">Reference proteome</keyword>
<gene>
    <name evidence="6" type="ORF">RI844_12290</name>
</gene>
<dbReference type="RefSeq" id="WP_348394962.1">
    <property type="nucleotide sequence ID" value="NZ_CP136600.1"/>
</dbReference>
<evidence type="ECO:0000256" key="4">
    <source>
        <dbReference type="RuleBase" id="RU361187"/>
    </source>
</evidence>
<dbReference type="SUPFAM" id="SSF75005">
    <property type="entry name" value="Arabinanase/levansucrase/invertase"/>
    <property type="match status" value="1"/>
</dbReference>
<sequence>MSQSIIENPILKGFNPDPSIIRVGNDYYIATSTFEWFPGVQIFHSTDLVNWKLVARPLNRVSQLDMLGNPDSCGVWAPCLSYDDGTFYLVYSNARRYWSHCKDVHNYLVTTNDILGDWSEPTYLNSSGFDPSLFHDSNGNKWLVNLRWDHRQRETGLNLDPEVYFGGIVLQQYCPESKELTGPVEKIFSGSSLGRTEGPHLYQRDGYYYLLVAEGGTGYDHGALLLRSENIEGPYEADPQGHFLTSKDSDCTLQRAGHADIVECADGNTFIVHLCSRPLENKRSVMGRETAIQQVSWNKDGWLRLVSSDVTPEETIVLPDNSAIPEQLTEHFDDFDSTALSIDFQTLRIPLDESSLSLIERPGYLRLKGRESLGSSFVQALVARRQQAFRYSAATKVDFSPENFQQMAGLVCYYNSSKYYYLHITHHEDFGRVIEVTGCIGDNAAEYFTSAPINIPDHGEIYLNAEVDHGKLVFFYGTSKDNWQRIYIDLDYSILADETGNGGEHANFTGTFVGLCCQDLSGKRHAADFDSFLYVER</sequence>
<dbReference type="InterPro" id="IPR051795">
    <property type="entry name" value="Glycosyl_Hydrlase_43"/>
</dbReference>
<dbReference type="SUPFAM" id="SSF49899">
    <property type="entry name" value="Concanavalin A-like lectins/glucanases"/>
    <property type="match status" value="1"/>
</dbReference>
<accession>A0ABZ0GLA0</accession>
<dbReference type="PANTHER" id="PTHR42812">
    <property type="entry name" value="BETA-XYLOSIDASE"/>
    <property type="match status" value="1"/>
</dbReference>
<dbReference type="PANTHER" id="PTHR42812:SF12">
    <property type="entry name" value="BETA-XYLOSIDASE-RELATED"/>
    <property type="match status" value="1"/>
</dbReference>
<dbReference type="CDD" id="cd09000">
    <property type="entry name" value="GH43_SXA-like"/>
    <property type="match status" value="1"/>
</dbReference>
<dbReference type="GO" id="GO:0016787">
    <property type="term" value="F:hydrolase activity"/>
    <property type="evidence" value="ECO:0007669"/>
    <property type="project" value="UniProtKB-KW"/>
</dbReference>
<dbReference type="Pfam" id="PF17851">
    <property type="entry name" value="GH43_C2"/>
    <property type="match status" value="1"/>
</dbReference>
<evidence type="ECO:0000256" key="3">
    <source>
        <dbReference type="ARBA" id="ARBA00023295"/>
    </source>
</evidence>
<evidence type="ECO:0000256" key="2">
    <source>
        <dbReference type="ARBA" id="ARBA00022801"/>
    </source>
</evidence>
<evidence type="ECO:0000256" key="1">
    <source>
        <dbReference type="ARBA" id="ARBA00009865"/>
    </source>
</evidence>
<comment type="similarity">
    <text evidence="1 4">Belongs to the glycosyl hydrolase 43 family.</text>
</comment>
<feature type="domain" description="Beta-xylosidase C-terminal Concanavalin A-like" evidence="5">
    <location>
        <begin position="333"/>
        <end position="534"/>
    </location>
</feature>
<dbReference type="InterPro" id="IPR041542">
    <property type="entry name" value="GH43_C2"/>
</dbReference>
<dbReference type="Gene3D" id="2.60.120.200">
    <property type="match status" value="1"/>
</dbReference>
<dbReference type="Gene3D" id="2.115.10.20">
    <property type="entry name" value="Glycosyl hydrolase domain, family 43"/>
    <property type="match status" value="1"/>
</dbReference>
<dbReference type="InterPro" id="IPR013320">
    <property type="entry name" value="ConA-like_dom_sf"/>
</dbReference>